<evidence type="ECO:0000256" key="1">
    <source>
        <dbReference type="ARBA" id="ARBA00004496"/>
    </source>
</evidence>
<dbReference type="PANTHER" id="PTHR43445:SF3">
    <property type="entry name" value="UDP-N-ACETYLMURAMATE--L-ALANINE LIGASE"/>
    <property type="match status" value="1"/>
</dbReference>
<dbReference type="Gene3D" id="3.40.1190.10">
    <property type="entry name" value="Mur-like, catalytic domain"/>
    <property type="match status" value="1"/>
</dbReference>
<dbReference type="Proteomes" id="UP000178558">
    <property type="component" value="Unassembled WGS sequence"/>
</dbReference>
<evidence type="ECO:0000256" key="12">
    <source>
        <dbReference type="ARBA" id="ARBA00023316"/>
    </source>
</evidence>
<evidence type="ECO:0000313" key="20">
    <source>
        <dbReference type="Proteomes" id="UP000178558"/>
    </source>
</evidence>
<keyword evidence="12" id="KW-0961">Cell wall biogenesis/degradation</keyword>
<evidence type="ECO:0000259" key="16">
    <source>
        <dbReference type="Pfam" id="PF01225"/>
    </source>
</evidence>
<evidence type="ECO:0000313" key="19">
    <source>
        <dbReference type="EMBL" id="OGK50623.1"/>
    </source>
</evidence>
<evidence type="ECO:0000256" key="5">
    <source>
        <dbReference type="ARBA" id="ARBA00022598"/>
    </source>
</evidence>
<dbReference type="EC" id="6.3.2.8" evidence="3 14"/>
<keyword evidence="4" id="KW-0963">Cytoplasm</keyword>
<feature type="transmembrane region" description="Helical" evidence="15">
    <location>
        <begin position="9"/>
        <end position="27"/>
    </location>
</feature>
<dbReference type="InterPro" id="IPR013221">
    <property type="entry name" value="Mur_ligase_cen"/>
</dbReference>
<evidence type="ECO:0000256" key="4">
    <source>
        <dbReference type="ARBA" id="ARBA00022490"/>
    </source>
</evidence>
<dbReference type="GO" id="GO:0009252">
    <property type="term" value="P:peptidoglycan biosynthetic process"/>
    <property type="evidence" value="ECO:0007669"/>
    <property type="project" value="UniProtKB-UniRule"/>
</dbReference>
<dbReference type="SUPFAM" id="SSF51984">
    <property type="entry name" value="MurCD N-terminal domain"/>
    <property type="match status" value="1"/>
</dbReference>
<dbReference type="GO" id="GO:0071555">
    <property type="term" value="P:cell wall organization"/>
    <property type="evidence" value="ECO:0007669"/>
    <property type="project" value="UniProtKB-KW"/>
</dbReference>
<dbReference type="InterPro" id="IPR000713">
    <property type="entry name" value="Mur_ligase_N"/>
</dbReference>
<evidence type="ECO:0000259" key="17">
    <source>
        <dbReference type="Pfam" id="PF02875"/>
    </source>
</evidence>
<evidence type="ECO:0000256" key="9">
    <source>
        <dbReference type="ARBA" id="ARBA00022960"/>
    </source>
</evidence>
<comment type="catalytic activity">
    <reaction evidence="13">
        <text>UDP-N-acetyl-alpha-D-muramate + L-alanine + ATP = UDP-N-acetyl-alpha-D-muramoyl-L-alanine + ADP + phosphate + H(+)</text>
        <dbReference type="Rhea" id="RHEA:23372"/>
        <dbReference type="ChEBI" id="CHEBI:15378"/>
        <dbReference type="ChEBI" id="CHEBI:30616"/>
        <dbReference type="ChEBI" id="CHEBI:43474"/>
        <dbReference type="ChEBI" id="CHEBI:57972"/>
        <dbReference type="ChEBI" id="CHEBI:70757"/>
        <dbReference type="ChEBI" id="CHEBI:83898"/>
        <dbReference type="ChEBI" id="CHEBI:456216"/>
        <dbReference type="EC" id="6.3.2.8"/>
    </reaction>
</comment>
<dbReference type="SUPFAM" id="SSF53244">
    <property type="entry name" value="MurD-like peptide ligases, peptide-binding domain"/>
    <property type="match status" value="1"/>
</dbReference>
<protein>
    <recommendedName>
        <fullName evidence="3 14">UDP-N-acetylmuramate--L-alanine ligase</fullName>
        <ecNumber evidence="3 14">6.3.2.8</ecNumber>
    </recommendedName>
</protein>
<sequence>MDLSNKHNIFLIGIKGVAMAGLAVIFLKMGKSVTGVDVDEPQITDELLKKHNISYLIGFDSKNFPEDVDLLVYSAAHGGADNPLVKLAKEKGIVVINQAELLGKLMDLFKTRIAVTGTHGKTTTSSLLTYALIRLGVSPSYMVGAPSFSGYEGGDYGKKDYFVIEADEYAVDPPKDKTVKFLHLRPTHILVTNIDFDHPDVFATLDDVKKEFAKFFKGRKLTVCADDTNLMDVVSQFPKDSYTTYGFDTEAHIRIGDILKSPDHTEFELFENGAPQGIFSIKLFGRKSVSNAAGVYATLRQLGFESDKIRAAIKDFSGVKRRFEEKFYVNKTYLFDDYAHHPAEIESVIEATRSRFPKHKIVIAFQPHTYSRTKALLPEFATALSKADQAFVFPIFSSAREKKEEFNVSVKDIEQRAKELGSETVIAVESKEDLLAKLKGVLADNQVVFTMGAGDIYTLSGDIIKLLKNTVK</sequence>
<evidence type="ECO:0000256" key="10">
    <source>
        <dbReference type="ARBA" id="ARBA00022984"/>
    </source>
</evidence>
<evidence type="ECO:0000256" key="2">
    <source>
        <dbReference type="ARBA" id="ARBA00004752"/>
    </source>
</evidence>
<dbReference type="InterPro" id="IPR005758">
    <property type="entry name" value="UDP-N-AcMur_Ala_ligase_MurC"/>
</dbReference>
<dbReference type="SUPFAM" id="SSF53623">
    <property type="entry name" value="MurD-like peptide ligases, catalytic domain"/>
    <property type="match status" value="1"/>
</dbReference>
<keyword evidence="10" id="KW-0573">Peptidoglycan synthesis</keyword>
<dbReference type="PANTHER" id="PTHR43445">
    <property type="entry name" value="UDP-N-ACETYLMURAMATE--L-ALANINE LIGASE-RELATED"/>
    <property type="match status" value="1"/>
</dbReference>
<evidence type="ECO:0000256" key="11">
    <source>
        <dbReference type="ARBA" id="ARBA00023306"/>
    </source>
</evidence>
<feature type="domain" description="Mur ligase N-terminal catalytic" evidence="16">
    <location>
        <begin position="11"/>
        <end position="109"/>
    </location>
</feature>
<dbReference type="Pfam" id="PF01225">
    <property type="entry name" value="Mur_ligase"/>
    <property type="match status" value="1"/>
</dbReference>
<comment type="pathway">
    <text evidence="2">Cell wall biogenesis; peptidoglycan biosynthesis.</text>
</comment>
<dbReference type="GO" id="GO:0005737">
    <property type="term" value="C:cytoplasm"/>
    <property type="evidence" value="ECO:0007669"/>
    <property type="project" value="UniProtKB-SubCell"/>
</dbReference>
<evidence type="ECO:0000256" key="8">
    <source>
        <dbReference type="ARBA" id="ARBA00022840"/>
    </source>
</evidence>
<dbReference type="InterPro" id="IPR004101">
    <property type="entry name" value="Mur_ligase_C"/>
</dbReference>
<feature type="domain" description="Mur ligase C-terminal" evidence="17">
    <location>
        <begin position="321"/>
        <end position="454"/>
    </location>
</feature>
<keyword evidence="9" id="KW-0133">Cell shape</keyword>
<dbReference type="Gene3D" id="3.40.50.720">
    <property type="entry name" value="NAD(P)-binding Rossmann-like Domain"/>
    <property type="match status" value="1"/>
</dbReference>
<evidence type="ECO:0000256" key="14">
    <source>
        <dbReference type="NCBIfam" id="TIGR01082"/>
    </source>
</evidence>
<dbReference type="GO" id="GO:0008360">
    <property type="term" value="P:regulation of cell shape"/>
    <property type="evidence" value="ECO:0007669"/>
    <property type="project" value="UniProtKB-KW"/>
</dbReference>
<dbReference type="Pfam" id="PF02875">
    <property type="entry name" value="Mur_ligase_C"/>
    <property type="match status" value="1"/>
</dbReference>
<gene>
    <name evidence="19" type="ORF">A3B50_02475</name>
</gene>
<comment type="caution">
    <text evidence="19">The sequence shown here is derived from an EMBL/GenBank/DDBJ whole genome shotgun (WGS) entry which is preliminary data.</text>
</comment>
<dbReference type="InterPro" id="IPR036615">
    <property type="entry name" value="Mur_ligase_C_dom_sf"/>
</dbReference>
<organism evidence="19 20">
    <name type="scientific">Candidatus Roizmanbacteria bacterium RIFCSPLOWO2_01_FULL_40_42</name>
    <dbReference type="NCBI Taxonomy" id="1802066"/>
    <lineage>
        <taxon>Bacteria</taxon>
        <taxon>Candidatus Roizmaniibacteriota</taxon>
    </lineage>
</organism>
<name>A0A1F7J4U3_9BACT</name>
<evidence type="ECO:0000256" key="3">
    <source>
        <dbReference type="ARBA" id="ARBA00012211"/>
    </source>
</evidence>
<evidence type="ECO:0000256" key="15">
    <source>
        <dbReference type="SAM" id="Phobius"/>
    </source>
</evidence>
<keyword evidence="15" id="KW-0472">Membrane</keyword>
<dbReference type="InterPro" id="IPR036565">
    <property type="entry name" value="Mur-like_cat_sf"/>
</dbReference>
<dbReference type="EMBL" id="MGAQ01000015">
    <property type="protein sequence ID" value="OGK50623.1"/>
    <property type="molecule type" value="Genomic_DNA"/>
</dbReference>
<evidence type="ECO:0000256" key="6">
    <source>
        <dbReference type="ARBA" id="ARBA00022618"/>
    </source>
</evidence>
<dbReference type="UniPathway" id="UPA00219"/>
<dbReference type="NCBIfam" id="TIGR01082">
    <property type="entry name" value="murC"/>
    <property type="match status" value="1"/>
</dbReference>
<evidence type="ECO:0000256" key="7">
    <source>
        <dbReference type="ARBA" id="ARBA00022741"/>
    </source>
</evidence>
<dbReference type="GO" id="GO:0005524">
    <property type="term" value="F:ATP binding"/>
    <property type="evidence" value="ECO:0007669"/>
    <property type="project" value="UniProtKB-KW"/>
</dbReference>
<keyword evidence="15" id="KW-0812">Transmembrane</keyword>
<evidence type="ECO:0000256" key="13">
    <source>
        <dbReference type="ARBA" id="ARBA00047833"/>
    </source>
</evidence>
<evidence type="ECO:0000259" key="18">
    <source>
        <dbReference type="Pfam" id="PF08245"/>
    </source>
</evidence>
<keyword evidence="11" id="KW-0131">Cell cycle</keyword>
<keyword evidence="8" id="KW-0067">ATP-binding</keyword>
<keyword evidence="15" id="KW-1133">Transmembrane helix</keyword>
<dbReference type="GO" id="GO:0008763">
    <property type="term" value="F:UDP-N-acetylmuramate-L-alanine ligase activity"/>
    <property type="evidence" value="ECO:0007669"/>
    <property type="project" value="UniProtKB-UniRule"/>
</dbReference>
<dbReference type="Gene3D" id="3.90.190.20">
    <property type="entry name" value="Mur ligase, C-terminal domain"/>
    <property type="match status" value="1"/>
</dbReference>
<accession>A0A1F7J4U3</accession>
<keyword evidence="7" id="KW-0547">Nucleotide-binding</keyword>
<keyword evidence="6" id="KW-0132">Cell division</keyword>
<proteinExistence type="predicted"/>
<dbReference type="Pfam" id="PF08245">
    <property type="entry name" value="Mur_ligase_M"/>
    <property type="match status" value="1"/>
</dbReference>
<dbReference type="InterPro" id="IPR050061">
    <property type="entry name" value="MurCDEF_pg_biosynth"/>
</dbReference>
<dbReference type="GO" id="GO:0051301">
    <property type="term" value="P:cell division"/>
    <property type="evidence" value="ECO:0007669"/>
    <property type="project" value="UniProtKB-KW"/>
</dbReference>
<comment type="subcellular location">
    <subcellularLocation>
        <location evidence="1">Cytoplasm</location>
    </subcellularLocation>
</comment>
<feature type="domain" description="Mur ligase central" evidence="18">
    <location>
        <begin position="115"/>
        <end position="297"/>
    </location>
</feature>
<keyword evidence="5 19" id="KW-0436">Ligase</keyword>
<dbReference type="AlphaFoldDB" id="A0A1F7J4U3"/>
<reference evidence="19 20" key="1">
    <citation type="journal article" date="2016" name="Nat. Commun.">
        <title>Thousands of microbial genomes shed light on interconnected biogeochemical processes in an aquifer system.</title>
        <authorList>
            <person name="Anantharaman K."/>
            <person name="Brown C.T."/>
            <person name="Hug L.A."/>
            <person name="Sharon I."/>
            <person name="Castelle C.J."/>
            <person name="Probst A.J."/>
            <person name="Thomas B.C."/>
            <person name="Singh A."/>
            <person name="Wilkins M.J."/>
            <person name="Karaoz U."/>
            <person name="Brodie E.L."/>
            <person name="Williams K.H."/>
            <person name="Hubbard S.S."/>
            <person name="Banfield J.F."/>
        </authorList>
    </citation>
    <scope>NUCLEOTIDE SEQUENCE [LARGE SCALE GENOMIC DNA]</scope>
</reference>